<evidence type="ECO:0000259" key="6">
    <source>
        <dbReference type="PROSITE" id="PS50977"/>
    </source>
</evidence>
<accession>A0AA95NE79</accession>
<evidence type="ECO:0000256" key="2">
    <source>
        <dbReference type="ARBA" id="ARBA00023015"/>
    </source>
</evidence>
<evidence type="ECO:0000313" key="7">
    <source>
        <dbReference type="EMBL" id="WIT12534.1"/>
    </source>
</evidence>
<evidence type="ECO:0000313" key="8">
    <source>
        <dbReference type="Proteomes" id="UP001177769"/>
    </source>
</evidence>
<organism evidence="7 8">
    <name type="scientific">Paucibacter sediminis</name>
    <dbReference type="NCBI Taxonomy" id="3019553"/>
    <lineage>
        <taxon>Bacteria</taxon>
        <taxon>Pseudomonadati</taxon>
        <taxon>Pseudomonadota</taxon>
        <taxon>Betaproteobacteria</taxon>
        <taxon>Burkholderiales</taxon>
        <taxon>Sphaerotilaceae</taxon>
        <taxon>Roseateles</taxon>
    </lineage>
</organism>
<dbReference type="InterPro" id="IPR050109">
    <property type="entry name" value="HTH-type_TetR-like_transc_reg"/>
</dbReference>
<evidence type="ECO:0000256" key="4">
    <source>
        <dbReference type="ARBA" id="ARBA00023163"/>
    </source>
</evidence>
<evidence type="ECO:0000256" key="1">
    <source>
        <dbReference type="ARBA" id="ARBA00022491"/>
    </source>
</evidence>
<proteinExistence type="predicted"/>
<dbReference type="PANTHER" id="PTHR30055">
    <property type="entry name" value="HTH-TYPE TRANSCRIPTIONAL REGULATOR RUTR"/>
    <property type="match status" value="1"/>
</dbReference>
<name>A0AA95NE79_9BURK</name>
<dbReference type="Pfam" id="PF00440">
    <property type="entry name" value="TetR_N"/>
    <property type="match status" value="1"/>
</dbReference>
<keyword evidence="4" id="KW-0804">Transcription</keyword>
<dbReference type="GO" id="GO:0000976">
    <property type="term" value="F:transcription cis-regulatory region binding"/>
    <property type="evidence" value="ECO:0007669"/>
    <property type="project" value="TreeGrafter"/>
</dbReference>
<evidence type="ECO:0000256" key="3">
    <source>
        <dbReference type="ARBA" id="ARBA00023125"/>
    </source>
</evidence>
<keyword evidence="3 5" id="KW-0238">DNA-binding</keyword>
<feature type="DNA-binding region" description="H-T-H motif" evidence="5">
    <location>
        <begin position="62"/>
        <end position="81"/>
    </location>
</feature>
<keyword evidence="2" id="KW-0805">Transcription regulation</keyword>
<feature type="domain" description="HTH tetR-type" evidence="6">
    <location>
        <begin position="39"/>
        <end position="99"/>
    </location>
</feature>
<dbReference type="InterPro" id="IPR023772">
    <property type="entry name" value="DNA-bd_HTH_TetR-type_CS"/>
</dbReference>
<keyword evidence="8" id="KW-1185">Reference proteome</keyword>
<dbReference type="PROSITE" id="PS50977">
    <property type="entry name" value="HTH_TETR_2"/>
    <property type="match status" value="1"/>
</dbReference>
<dbReference type="Proteomes" id="UP001177769">
    <property type="component" value="Chromosome"/>
</dbReference>
<dbReference type="InterPro" id="IPR001647">
    <property type="entry name" value="HTH_TetR"/>
</dbReference>
<dbReference type="PROSITE" id="PS01081">
    <property type="entry name" value="HTH_TETR_1"/>
    <property type="match status" value="1"/>
</dbReference>
<protein>
    <submittedName>
        <fullName evidence="7">Helix-turn-helix domain containing protein</fullName>
    </submittedName>
</protein>
<dbReference type="GO" id="GO:0003700">
    <property type="term" value="F:DNA-binding transcription factor activity"/>
    <property type="evidence" value="ECO:0007669"/>
    <property type="project" value="TreeGrafter"/>
</dbReference>
<dbReference type="SUPFAM" id="SSF46689">
    <property type="entry name" value="Homeodomain-like"/>
    <property type="match status" value="1"/>
</dbReference>
<dbReference type="EMBL" id="CP116346">
    <property type="protein sequence ID" value="WIT12534.1"/>
    <property type="molecule type" value="Genomic_DNA"/>
</dbReference>
<reference evidence="7" key="1">
    <citation type="submission" date="2023-01" db="EMBL/GenBank/DDBJ databases">
        <title>Whole genome sequence of Paucibacter sp. S2-9 isolated from pond sediment.</title>
        <authorList>
            <person name="Jung J.Y."/>
        </authorList>
    </citation>
    <scope>NUCLEOTIDE SEQUENCE</scope>
    <source>
        <strain evidence="7">S2-9</strain>
    </source>
</reference>
<evidence type="ECO:0000256" key="5">
    <source>
        <dbReference type="PROSITE-ProRule" id="PRU00335"/>
    </source>
</evidence>
<dbReference type="KEGG" id="pais:PFX98_02705"/>
<dbReference type="RefSeq" id="WP_285233632.1">
    <property type="nucleotide sequence ID" value="NZ_CP116346.1"/>
</dbReference>
<gene>
    <name evidence="7" type="ORF">PFX98_02705</name>
</gene>
<dbReference type="InterPro" id="IPR009057">
    <property type="entry name" value="Homeodomain-like_sf"/>
</dbReference>
<dbReference type="Gene3D" id="1.10.357.10">
    <property type="entry name" value="Tetracycline Repressor, domain 2"/>
    <property type="match status" value="1"/>
</dbReference>
<dbReference type="PANTHER" id="PTHR30055:SF234">
    <property type="entry name" value="HTH-TYPE TRANSCRIPTIONAL REGULATOR BETI"/>
    <property type="match status" value="1"/>
</dbReference>
<sequence>MSTADTLSKRRAKPAQEASVGAALPDLELKKAPSQQRAVETYERILAACAELLGEVGIERLSTNLVCQRAGISPPALYQYFPNKYAILHELGMRLMTVQNELLTPWAVPATFMLPEPAFAGSVAELFLQTMELTAHMPAGVWVTRALRAVPSLQHVRNRSHDFVTDMLLLPFMDAHPRANRAQARLTIRLAIDALYAAQELLFDDPSLDPQAVAATMAEMVAGQMMRLRRG</sequence>
<dbReference type="AlphaFoldDB" id="A0AA95NE79"/>
<keyword evidence="1" id="KW-0678">Repressor</keyword>
<dbReference type="PRINTS" id="PR00455">
    <property type="entry name" value="HTHTETR"/>
</dbReference>